<dbReference type="Pfam" id="PF02540">
    <property type="entry name" value="NAD_synthase"/>
    <property type="match status" value="1"/>
</dbReference>
<dbReference type="PANTHER" id="PTHR43169:SF2">
    <property type="entry name" value="NAD_GMP SYNTHASE DOMAIN-CONTAINING PROTEIN"/>
    <property type="match status" value="1"/>
</dbReference>
<dbReference type="PANTHER" id="PTHR43169">
    <property type="entry name" value="EXSB FAMILY PROTEIN"/>
    <property type="match status" value="1"/>
</dbReference>
<dbReference type="NCBIfam" id="TIGR00268">
    <property type="entry name" value="ATP-dependent sacrificial sulfur transferase LarE"/>
    <property type="match status" value="1"/>
</dbReference>
<reference evidence="3" key="1">
    <citation type="journal article" date="2020" name="Biotechnol. Biofuels">
        <title>New insights from the biogas microbiome by comprehensive genome-resolved metagenomics of nearly 1600 species originating from multiple anaerobic digesters.</title>
        <authorList>
            <person name="Campanaro S."/>
            <person name="Treu L."/>
            <person name="Rodriguez-R L.M."/>
            <person name="Kovalovszki A."/>
            <person name="Ziels R.M."/>
            <person name="Maus I."/>
            <person name="Zhu X."/>
            <person name="Kougias P.G."/>
            <person name="Basile A."/>
            <person name="Luo G."/>
            <person name="Schluter A."/>
            <person name="Konstantinidis K.T."/>
            <person name="Angelidaki I."/>
        </authorList>
    </citation>
    <scope>NUCLEOTIDE SEQUENCE</scope>
    <source>
        <strain evidence="3">AS06rmzACSIP_7</strain>
    </source>
</reference>
<evidence type="ECO:0000259" key="2">
    <source>
        <dbReference type="Pfam" id="PF02540"/>
    </source>
</evidence>
<dbReference type="InterPro" id="IPR052188">
    <property type="entry name" value="Ni-pincer_cofactor_biosynth"/>
</dbReference>
<dbReference type="InterPro" id="IPR014729">
    <property type="entry name" value="Rossmann-like_a/b/a_fold"/>
</dbReference>
<evidence type="ECO:0000256" key="1">
    <source>
        <dbReference type="PIRSR" id="PIRSR006661-1"/>
    </source>
</evidence>
<dbReference type="Proteomes" id="UP000777265">
    <property type="component" value="Unassembled WGS sequence"/>
</dbReference>
<proteinExistence type="predicted"/>
<dbReference type="GO" id="GO:0006163">
    <property type="term" value="P:purine nucleotide metabolic process"/>
    <property type="evidence" value="ECO:0007669"/>
    <property type="project" value="UniProtKB-ARBA"/>
</dbReference>
<evidence type="ECO:0000313" key="4">
    <source>
        <dbReference type="Proteomes" id="UP000777265"/>
    </source>
</evidence>
<accession>A0A971M765</accession>
<dbReference type="EMBL" id="JAAYEE010000249">
    <property type="protein sequence ID" value="NLW36416.1"/>
    <property type="molecule type" value="Genomic_DNA"/>
</dbReference>
<dbReference type="InterPro" id="IPR005232">
    <property type="entry name" value="LarE"/>
</dbReference>
<dbReference type="Gene3D" id="3.40.50.620">
    <property type="entry name" value="HUPs"/>
    <property type="match status" value="1"/>
</dbReference>
<gene>
    <name evidence="3" type="primary">larE</name>
    <name evidence="3" type="ORF">GXY80_13220</name>
</gene>
<dbReference type="InterPro" id="IPR022310">
    <property type="entry name" value="NAD/GMP_synthase"/>
</dbReference>
<comment type="caution">
    <text evidence="3">The sequence shown here is derived from an EMBL/GenBank/DDBJ whole genome shotgun (WGS) entry which is preliminary data.</text>
</comment>
<dbReference type="CDD" id="cd01990">
    <property type="entry name" value="LarE-like"/>
    <property type="match status" value="1"/>
</dbReference>
<dbReference type="PIRSF" id="PIRSF006661">
    <property type="entry name" value="PP-lp_UCP006661"/>
    <property type="match status" value="1"/>
</dbReference>
<evidence type="ECO:0000313" key="3">
    <source>
        <dbReference type="EMBL" id="NLW36416.1"/>
    </source>
</evidence>
<feature type="active site" description="Nucleophile and sulfur donor" evidence="1">
    <location>
        <position position="174"/>
    </location>
</feature>
<keyword evidence="3" id="KW-0808">Transferase</keyword>
<organism evidence="3 4">
    <name type="scientific">Syntrophorhabdus aromaticivorans</name>
    <dbReference type="NCBI Taxonomy" id="328301"/>
    <lineage>
        <taxon>Bacteria</taxon>
        <taxon>Pseudomonadati</taxon>
        <taxon>Thermodesulfobacteriota</taxon>
        <taxon>Syntrophorhabdia</taxon>
        <taxon>Syntrophorhabdales</taxon>
        <taxon>Syntrophorhabdaceae</taxon>
        <taxon>Syntrophorhabdus</taxon>
    </lineage>
</organism>
<dbReference type="GO" id="GO:0016783">
    <property type="term" value="F:sulfurtransferase activity"/>
    <property type="evidence" value="ECO:0007669"/>
    <property type="project" value="InterPro"/>
</dbReference>
<protein>
    <submittedName>
        <fullName evidence="3">ATP-dependent sacrificial sulfur transferase LarE</fullName>
    </submittedName>
</protein>
<reference evidence="3" key="2">
    <citation type="submission" date="2020-01" db="EMBL/GenBank/DDBJ databases">
        <authorList>
            <person name="Campanaro S."/>
        </authorList>
    </citation>
    <scope>NUCLEOTIDE SEQUENCE</scope>
    <source>
        <strain evidence="3">AS06rmzACSIP_7</strain>
    </source>
</reference>
<sequence>MNTKFEKLKDIVKGLGRVLVAFSGGVDSTLLLKICVDTLGPENVLAVIGTSPTYPARELAEARAIAKTVMANCVVIETPEMDDPDFIRNQRDRCYYCKRSLFDLMGEITEQAGLNHVVEGSNLDDMNDFRPGRRAVEEKGVISPLLLAKLTKSDIREISRILDLPTHNKPSYACLASRIPYGTPIDKDLLRRIEYSEDFLQDLGFKQIRVRCHGDVARIEVPVQDFGTVVAKGEKIYESLKNFGFTYITLDLKGYRTGSMNEEGPSTPH</sequence>
<dbReference type="SUPFAM" id="SSF52402">
    <property type="entry name" value="Adenine nucleotide alpha hydrolases-like"/>
    <property type="match status" value="1"/>
</dbReference>
<dbReference type="AlphaFoldDB" id="A0A971M765"/>
<name>A0A971M765_9BACT</name>
<feature type="domain" description="NAD/GMP synthase" evidence="2">
    <location>
        <begin position="14"/>
        <end position="77"/>
    </location>
</feature>